<feature type="region of interest" description="Disordered" evidence="1">
    <location>
        <begin position="141"/>
        <end position="189"/>
    </location>
</feature>
<evidence type="ECO:0000256" key="1">
    <source>
        <dbReference type="SAM" id="MobiDB-lite"/>
    </source>
</evidence>
<feature type="compositionally biased region" description="Polar residues" evidence="1">
    <location>
        <begin position="164"/>
        <end position="175"/>
    </location>
</feature>
<keyword evidence="4" id="KW-1185">Reference proteome</keyword>
<feature type="compositionally biased region" description="Polar residues" evidence="1">
    <location>
        <begin position="210"/>
        <end position="223"/>
    </location>
</feature>
<dbReference type="EMBL" id="NPHW01007035">
    <property type="protein sequence ID" value="OXV05404.1"/>
    <property type="molecule type" value="Genomic_DNA"/>
</dbReference>
<protein>
    <recommendedName>
        <fullName evidence="2">Transposase MuDR plant domain-containing protein</fullName>
    </recommendedName>
</protein>
<dbReference type="InterPro" id="IPR004332">
    <property type="entry name" value="Transposase_MuDR"/>
</dbReference>
<dbReference type="Proteomes" id="UP000243515">
    <property type="component" value="Unassembled WGS sequence"/>
</dbReference>
<sequence length="385" mass="43176">MSEMYSGLHVGQRFNSLEEFKSVIRSISVRQHWDLRVMRSNKKSVVLTCRSSPNCYFRAVCRANKHATYITSLQDTHSCRRNAASSGSTPARSEASHVRFLLSEIPKLFDMKNKIKGQEVVEAVKRYHGYDISMRQAQRALTKLQPRRPRVHPDQESDNDDESSPQQQHTVQLPQLRQDDPPGFESLSESRWPEDQLQATLIDGGPITQGGHQNQAAPQQVSHPPQGHPSEQRPARGHQSRINIPHQTFSCRPPSQVPAARPGPKPQRQQQQNGHSGTAQLVLTNFKIEFTCTSCGSLNQSFFPNQGNVTSNSYLPQPSVPNQNHSLNQHISTVPDDDASDDTADDFDDDEEEDGYEENTTNHDRSMQPPWTQGGLEVPIAPPNA</sequence>
<proteinExistence type="predicted"/>
<name>A0A232LMT0_9EURO</name>
<feature type="compositionally biased region" description="Polar residues" evidence="1">
    <location>
        <begin position="240"/>
        <end position="250"/>
    </location>
</feature>
<gene>
    <name evidence="3" type="ORF">Egran_06829</name>
</gene>
<accession>A0A232LMT0</accession>
<dbReference type="AlphaFoldDB" id="A0A232LMT0"/>
<feature type="compositionally biased region" description="Low complexity" evidence="1">
    <location>
        <begin position="258"/>
        <end position="272"/>
    </location>
</feature>
<reference evidence="3 4" key="1">
    <citation type="journal article" date="2015" name="Environ. Microbiol.">
        <title>Metagenome sequence of Elaphomyces granulatus from sporocarp tissue reveals Ascomycota ectomycorrhizal fingerprints of genome expansion and a Proteobacteria-rich microbiome.</title>
        <authorList>
            <person name="Quandt C.A."/>
            <person name="Kohler A."/>
            <person name="Hesse C.N."/>
            <person name="Sharpton T.J."/>
            <person name="Martin F."/>
            <person name="Spatafora J.W."/>
        </authorList>
    </citation>
    <scope>NUCLEOTIDE SEQUENCE [LARGE SCALE GENOMIC DNA]</scope>
    <source>
        <strain evidence="3 4">OSC145934</strain>
    </source>
</reference>
<evidence type="ECO:0000259" key="2">
    <source>
        <dbReference type="Pfam" id="PF03108"/>
    </source>
</evidence>
<evidence type="ECO:0000313" key="3">
    <source>
        <dbReference type="EMBL" id="OXV05404.1"/>
    </source>
</evidence>
<dbReference type="Pfam" id="PF03108">
    <property type="entry name" value="DBD_Tnp_Mut"/>
    <property type="match status" value="1"/>
</dbReference>
<comment type="caution">
    <text evidence="3">The sequence shown here is derived from an EMBL/GenBank/DDBJ whole genome shotgun (WGS) entry which is preliminary data.</text>
</comment>
<evidence type="ECO:0000313" key="4">
    <source>
        <dbReference type="Proteomes" id="UP000243515"/>
    </source>
</evidence>
<feature type="compositionally biased region" description="Acidic residues" evidence="1">
    <location>
        <begin position="335"/>
        <end position="357"/>
    </location>
</feature>
<organism evidence="3 4">
    <name type="scientific">Elaphomyces granulatus</name>
    <dbReference type="NCBI Taxonomy" id="519963"/>
    <lineage>
        <taxon>Eukaryota</taxon>
        <taxon>Fungi</taxon>
        <taxon>Dikarya</taxon>
        <taxon>Ascomycota</taxon>
        <taxon>Pezizomycotina</taxon>
        <taxon>Eurotiomycetes</taxon>
        <taxon>Eurotiomycetidae</taxon>
        <taxon>Eurotiales</taxon>
        <taxon>Elaphomycetaceae</taxon>
        <taxon>Elaphomyces</taxon>
    </lineage>
</organism>
<feature type="compositionally biased region" description="Polar residues" evidence="1">
    <location>
        <begin position="309"/>
        <end position="332"/>
    </location>
</feature>
<feature type="region of interest" description="Disordered" evidence="1">
    <location>
        <begin position="202"/>
        <end position="276"/>
    </location>
</feature>
<feature type="region of interest" description="Disordered" evidence="1">
    <location>
        <begin position="309"/>
        <end position="385"/>
    </location>
</feature>
<feature type="domain" description="Transposase MuDR plant" evidence="2">
    <location>
        <begin position="8"/>
        <end position="59"/>
    </location>
</feature>
<dbReference type="OrthoDB" id="125347at2759"/>